<gene>
    <name evidence="3" type="ORF">GCM10011611_09140</name>
</gene>
<dbReference type="AlphaFoldDB" id="A0A8J3E263"/>
<dbReference type="InterPro" id="IPR051803">
    <property type="entry name" value="TA_system_RelE-like_toxin"/>
</dbReference>
<accession>A0A8J3E263</accession>
<reference evidence="3" key="2">
    <citation type="submission" date="2020-09" db="EMBL/GenBank/DDBJ databases">
        <authorList>
            <person name="Sun Q."/>
            <person name="Zhou Y."/>
        </authorList>
    </citation>
    <scope>NUCLEOTIDE SEQUENCE</scope>
    <source>
        <strain evidence="3">CGMCC 1.15725</strain>
    </source>
</reference>
<dbReference type="Proteomes" id="UP000646365">
    <property type="component" value="Unassembled WGS sequence"/>
</dbReference>
<evidence type="ECO:0000313" key="3">
    <source>
        <dbReference type="EMBL" id="GGF05813.1"/>
    </source>
</evidence>
<dbReference type="PANTHER" id="PTHR33755:SF6">
    <property type="entry name" value="PLASMID STABILIZATION SYSTEM PROTEIN"/>
    <property type="match status" value="1"/>
</dbReference>
<keyword evidence="2" id="KW-1277">Toxin-antitoxin system</keyword>
<comment type="similarity">
    <text evidence="1">Belongs to the RelE toxin family.</text>
</comment>
<name>A0A8J3E263_9PROT</name>
<protein>
    <recommendedName>
        <fullName evidence="5">Type II toxin-antitoxin system RelE/ParE family toxin</fullName>
    </recommendedName>
</protein>
<dbReference type="EMBL" id="BMJQ01000002">
    <property type="protein sequence ID" value="GGF05813.1"/>
    <property type="molecule type" value="Genomic_DNA"/>
</dbReference>
<organism evidence="3 4">
    <name type="scientific">Aliidongia dinghuensis</name>
    <dbReference type="NCBI Taxonomy" id="1867774"/>
    <lineage>
        <taxon>Bacteria</taxon>
        <taxon>Pseudomonadati</taxon>
        <taxon>Pseudomonadota</taxon>
        <taxon>Alphaproteobacteria</taxon>
        <taxon>Rhodospirillales</taxon>
        <taxon>Dongiaceae</taxon>
        <taxon>Aliidongia</taxon>
    </lineage>
</organism>
<dbReference type="NCBIfam" id="TIGR02385">
    <property type="entry name" value="RelE_StbE"/>
    <property type="match status" value="1"/>
</dbReference>
<dbReference type="Gene3D" id="3.30.2310.20">
    <property type="entry name" value="RelE-like"/>
    <property type="match status" value="1"/>
</dbReference>
<dbReference type="RefSeq" id="WP_189042971.1">
    <property type="nucleotide sequence ID" value="NZ_BMJQ01000002.1"/>
</dbReference>
<comment type="caution">
    <text evidence="3">The sequence shown here is derived from an EMBL/GenBank/DDBJ whole genome shotgun (WGS) entry which is preliminary data.</text>
</comment>
<dbReference type="PANTHER" id="PTHR33755">
    <property type="entry name" value="TOXIN PARE1-RELATED"/>
    <property type="match status" value="1"/>
</dbReference>
<evidence type="ECO:0000313" key="4">
    <source>
        <dbReference type="Proteomes" id="UP000646365"/>
    </source>
</evidence>
<dbReference type="Pfam" id="PF05016">
    <property type="entry name" value="ParE_toxin"/>
    <property type="match status" value="1"/>
</dbReference>
<reference evidence="3" key="1">
    <citation type="journal article" date="2014" name="Int. J. Syst. Evol. Microbiol.">
        <title>Complete genome sequence of Corynebacterium casei LMG S-19264T (=DSM 44701T), isolated from a smear-ripened cheese.</title>
        <authorList>
            <consortium name="US DOE Joint Genome Institute (JGI-PGF)"/>
            <person name="Walter F."/>
            <person name="Albersmeier A."/>
            <person name="Kalinowski J."/>
            <person name="Ruckert C."/>
        </authorList>
    </citation>
    <scope>NUCLEOTIDE SEQUENCE</scope>
    <source>
        <strain evidence="3">CGMCC 1.15725</strain>
    </source>
</reference>
<sequence length="104" mass="11644">MRRLVFAEPAERDLDAIVDYVADEDPAAAEKIYRAIVATSRHLAGFPDSGRPGRLPDTREFPVPSQPYLIVYRAEAEVVTILAVFHGARDLARALVARRKELKE</sequence>
<proteinExistence type="inferred from homology"/>
<dbReference type="InterPro" id="IPR035093">
    <property type="entry name" value="RelE/ParE_toxin_dom_sf"/>
</dbReference>
<evidence type="ECO:0000256" key="1">
    <source>
        <dbReference type="ARBA" id="ARBA00006226"/>
    </source>
</evidence>
<keyword evidence="4" id="KW-1185">Reference proteome</keyword>
<dbReference type="InterPro" id="IPR007712">
    <property type="entry name" value="RelE/ParE_toxin"/>
</dbReference>
<evidence type="ECO:0008006" key="5">
    <source>
        <dbReference type="Google" id="ProtNLM"/>
    </source>
</evidence>
<evidence type="ECO:0000256" key="2">
    <source>
        <dbReference type="ARBA" id="ARBA00022649"/>
    </source>
</evidence>